<proteinExistence type="predicted"/>
<name>A0A8S2D6I8_9BILA</name>
<dbReference type="EMBL" id="CAJOBA010002214">
    <property type="protein sequence ID" value="CAF3635259.1"/>
    <property type="molecule type" value="Genomic_DNA"/>
</dbReference>
<protein>
    <submittedName>
        <fullName evidence="1">Uncharacterized protein</fullName>
    </submittedName>
</protein>
<organism evidence="1 3">
    <name type="scientific">Didymodactylos carnosus</name>
    <dbReference type="NCBI Taxonomy" id="1234261"/>
    <lineage>
        <taxon>Eukaryota</taxon>
        <taxon>Metazoa</taxon>
        <taxon>Spiralia</taxon>
        <taxon>Gnathifera</taxon>
        <taxon>Rotifera</taxon>
        <taxon>Eurotatoria</taxon>
        <taxon>Bdelloidea</taxon>
        <taxon>Philodinida</taxon>
        <taxon>Philodinidae</taxon>
        <taxon>Didymodactylos</taxon>
    </lineage>
</organism>
<evidence type="ECO:0000313" key="2">
    <source>
        <dbReference type="EMBL" id="CAF3635259.1"/>
    </source>
</evidence>
<dbReference type="Proteomes" id="UP000682733">
    <property type="component" value="Unassembled WGS sequence"/>
</dbReference>
<accession>A0A8S2D6I8</accession>
<comment type="caution">
    <text evidence="1">The sequence shown here is derived from an EMBL/GenBank/DDBJ whole genome shotgun (WGS) entry which is preliminary data.</text>
</comment>
<dbReference type="Proteomes" id="UP000677228">
    <property type="component" value="Unassembled WGS sequence"/>
</dbReference>
<sequence>MNISKATKTIGPRIAPINQSFGPLGVGVGPLGVSVFYSSAEPVTRPRAETGLEILDRSGPASHRPV</sequence>
<evidence type="ECO:0000313" key="1">
    <source>
        <dbReference type="EMBL" id="CAF0850014.1"/>
    </source>
</evidence>
<dbReference type="EMBL" id="CAJNOK010002214">
    <property type="protein sequence ID" value="CAF0850014.1"/>
    <property type="molecule type" value="Genomic_DNA"/>
</dbReference>
<evidence type="ECO:0000313" key="3">
    <source>
        <dbReference type="Proteomes" id="UP000677228"/>
    </source>
</evidence>
<reference evidence="1" key="1">
    <citation type="submission" date="2021-02" db="EMBL/GenBank/DDBJ databases">
        <authorList>
            <person name="Nowell W R."/>
        </authorList>
    </citation>
    <scope>NUCLEOTIDE SEQUENCE</scope>
</reference>
<dbReference type="AlphaFoldDB" id="A0A8S2D6I8"/>
<gene>
    <name evidence="1" type="ORF">OVA965_LOCUS7093</name>
    <name evidence="2" type="ORF">TMI583_LOCUS7089</name>
</gene>